<evidence type="ECO:0000256" key="1">
    <source>
        <dbReference type="SAM" id="MobiDB-lite"/>
    </source>
</evidence>
<reference evidence="2 3" key="1">
    <citation type="submission" date="2022-06" db="EMBL/GenBank/DDBJ databases">
        <title>Endosaccharibacter gen. nov., sp. nov., endophytic bacteria isolated from sugarcane.</title>
        <authorList>
            <person name="Pitiwittayakul N."/>
            <person name="Yukphan P."/>
            <person name="Charoenyingcharoen P."/>
            <person name="Tanasupawat S."/>
        </authorList>
    </citation>
    <scope>NUCLEOTIDE SEQUENCE [LARGE SCALE GENOMIC DNA]</scope>
    <source>
        <strain evidence="2 3">KSS8</strain>
    </source>
</reference>
<organism evidence="2 3">
    <name type="scientific">Endosaccharibacter trunci</name>
    <dbReference type="NCBI Taxonomy" id="2812733"/>
    <lineage>
        <taxon>Bacteria</taxon>
        <taxon>Pseudomonadati</taxon>
        <taxon>Pseudomonadota</taxon>
        <taxon>Alphaproteobacteria</taxon>
        <taxon>Acetobacterales</taxon>
        <taxon>Acetobacteraceae</taxon>
        <taxon>Endosaccharibacter</taxon>
    </lineage>
</organism>
<dbReference type="RefSeq" id="WP_422864228.1">
    <property type="nucleotide sequence ID" value="NZ_JAMSKV010000007.1"/>
</dbReference>
<accession>A0ABT1W794</accession>
<dbReference type="EMBL" id="JAMSKV010000007">
    <property type="protein sequence ID" value="MCQ8278751.1"/>
    <property type="molecule type" value="Genomic_DNA"/>
</dbReference>
<comment type="caution">
    <text evidence="2">The sequence shown here is derived from an EMBL/GenBank/DDBJ whole genome shotgun (WGS) entry which is preliminary data.</text>
</comment>
<gene>
    <name evidence="2" type="ORF">NFI95_09830</name>
</gene>
<sequence>MADTTRNSGKWDERNGPGTDKGVPDDAKKGEATGLPHSEREDTEKAVHRDA</sequence>
<protein>
    <submittedName>
        <fullName evidence="2">Uncharacterized protein</fullName>
    </submittedName>
</protein>
<evidence type="ECO:0000313" key="3">
    <source>
        <dbReference type="Proteomes" id="UP001524587"/>
    </source>
</evidence>
<dbReference type="Proteomes" id="UP001524587">
    <property type="component" value="Unassembled WGS sequence"/>
</dbReference>
<evidence type="ECO:0000313" key="2">
    <source>
        <dbReference type="EMBL" id="MCQ8278751.1"/>
    </source>
</evidence>
<name>A0ABT1W794_9PROT</name>
<feature type="region of interest" description="Disordered" evidence="1">
    <location>
        <begin position="1"/>
        <end position="51"/>
    </location>
</feature>
<keyword evidence="3" id="KW-1185">Reference proteome</keyword>
<feature type="compositionally biased region" description="Basic and acidic residues" evidence="1">
    <location>
        <begin position="22"/>
        <end position="51"/>
    </location>
</feature>
<proteinExistence type="predicted"/>